<keyword evidence="10 17" id="KW-0067">ATP-binding</keyword>
<evidence type="ECO:0000256" key="15">
    <source>
        <dbReference type="ARBA" id="ARBA00039103"/>
    </source>
</evidence>
<dbReference type="InterPro" id="IPR023298">
    <property type="entry name" value="ATPase_P-typ_TM_dom_sf"/>
</dbReference>
<dbReference type="PROSITE" id="PS01047">
    <property type="entry name" value="HMA_1"/>
    <property type="match status" value="2"/>
</dbReference>
<keyword evidence="12 17" id="KW-1133">Transmembrane helix</keyword>
<comment type="caution">
    <text evidence="19">The sequence shown here is derived from an EMBL/GenBank/DDBJ whole genome shotgun (WGS) entry which is preliminary data.</text>
</comment>
<gene>
    <name evidence="19" type="primary">cadA</name>
    <name evidence="19" type="ORF">E4663_16845</name>
</gene>
<evidence type="ECO:0000313" key="20">
    <source>
        <dbReference type="Proteomes" id="UP000297982"/>
    </source>
</evidence>
<comment type="similarity">
    <text evidence="2 17">Belongs to the cation transport ATPase (P-type) (TC 3.A.3) family. Type IB subfamily.</text>
</comment>
<sequence>MPSSSCCESSVKQSGAETVEFKIHGMDCPSCAATIEKGLLKTEGIESVKVHYGTGKMTVSTGSSEAHNQVPSQVKKLGFEAESLQAPEGHETYRIEGMDCGSCASTIEKHLRKNPKVKEVRVNFSTGKMQVEHVTDSKEIIKEVGRAGFGASVENTENMQEPSTRPFVFSATTISGVLLAIGFLVSFTALPLAVVTAFYAISIIVGGWKPARSAFYAVKSRSLDMNVLMASAAIGAALIGEWFEGAMVVWLFALGNSLQNRSIERTRDSIRSLINLTPKEATLIENGQQVRKVVEKVSVGEIMLVKPGEKIPLDGDVVNGTSSVNQAPITGESLPVDKQSGDSVYAGTVNESGSLEVKVTKVVKDTTIAKIIHLVEEAQEKKAPTQAFVDRFANVYTPIVFSLALLVMIAPPLVGFGSWGEWLYKGLALLVVACPCALVISTPVAIVSAIGNAAKHGVLIKGGTFLEKAGVIQAIAFDKTGTLTEGKPRVSQVKAKQYDAGKLISIARTIEEHSTHPIALAVTSYAEEREIAPQAGEDFAALPGKGATASISGIQYFAGNPKLFDEMDVAMDDWQEDIKLLQESGHTLILVGTRQEVLGLLSVADTIRDITVQSIQSLKAVGLKEMVMLTGDNDGTAKKVSAEAGVDRYFAELLPEDKVEAVKTLQREGKQVAMVGDGINDAPALATADLGIAMGGAGTDTAMETADIVLMADNLEKLPHTIRLSRKALNIIKQNVWFSLLTKVAALLLIFPGFLTLWMAVISDTGAALVVILNSMRLMKQQ</sequence>
<dbReference type="FunFam" id="2.70.150.10:FF:000002">
    <property type="entry name" value="Copper-transporting ATPase 1, putative"/>
    <property type="match status" value="1"/>
</dbReference>
<dbReference type="PRINTS" id="PR00119">
    <property type="entry name" value="CATATPASE"/>
</dbReference>
<feature type="transmembrane region" description="Helical" evidence="17">
    <location>
        <begin position="395"/>
        <end position="414"/>
    </location>
</feature>
<keyword evidence="4 17" id="KW-1003">Cell membrane</keyword>
<keyword evidence="13" id="KW-0406">Ion transport</keyword>
<protein>
    <recommendedName>
        <fullName evidence="15">Cd(2+)-exporting ATPase</fullName>
        <ecNumber evidence="15">7.2.2.21</ecNumber>
    </recommendedName>
</protein>
<evidence type="ECO:0000256" key="16">
    <source>
        <dbReference type="ARBA" id="ARBA00049338"/>
    </source>
</evidence>
<keyword evidence="3" id="KW-0813">Transport</keyword>
<organism evidence="19 20">
    <name type="scientific">Halobacillus salinus</name>
    <dbReference type="NCBI Taxonomy" id="192814"/>
    <lineage>
        <taxon>Bacteria</taxon>
        <taxon>Bacillati</taxon>
        <taxon>Bacillota</taxon>
        <taxon>Bacilli</taxon>
        <taxon>Bacillales</taxon>
        <taxon>Bacillaceae</taxon>
        <taxon>Halobacillus</taxon>
    </lineage>
</organism>
<keyword evidence="19" id="KW-0378">Hydrolase</keyword>
<dbReference type="Proteomes" id="UP000297982">
    <property type="component" value="Unassembled WGS sequence"/>
</dbReference>
<dbReference type="PANTHER" id="PTHR48085">
    <property type="entry name" value="CADMIUM/ZINC-TRANSPORTING ATPASE HMA2-RELATED"/>
    <property type="match status" value="1"/>
</dbReference>
<evidence type="ECO:0000256" key="17">
    <source>
        <dbReference type="RuleBase" id="RU362081"/>
    </source>
</evidence>
<dbReference type="InterPro" id="IPR036412">
    <property type="entry name" value="HAD-like_sf"/>
</dbReference>
<dbReference type="GO" id="GO:0005886">
    <property type="term" value="C:plasma membrane"/>
    <property type="evidence" value="ECO:0007669"/>
    <property type="project" value="UniProtKB-SubCell"/>
</dbReference>
<keyword evidence="20" id="KW-1185">Reference proteome</keyword>
<dbReference type="InterPro" id="IPR027256">
    <property type="entry name" value="P-typ_ATPase_IB"/>
</dbReference>
<evidence type="ECO:0000256" key="10">
    <source>
        <dbReference type="ARBA" id="ARBA00022840"/>
    </source>
</evidence>
<dbReference type="SUPFAM" id="SSF55008">
    <property type="entry name" value="HMA, heavy metal-associated domain"/>
    <property type="match status" value="2"/>
</dbReference>
<dbReference type="InterPro" id="IPR059000">
    <property type="entry name" value="ATPase_P-type_domA"/>
</dbReference>
<dbReference type="Gene3D" id="3.30.70.100">
    <property type="match status" value="2"/>
</dbReference>
<dbReference type="GO" id="GO:0008551">
    <property type="term" value="F:P-type cadmium transporter activity"/>
    <property type="evidence" value="ECO:0007669"/>
    <property type="project" value="UniProtKB-EC"/>
</dbReference>
<evidence type="ECO:0000259" key="18">
    <source>
        <dbReference type="PROSITE" id="PS50846"/>
    </source>
</evidence>
<evidence type="ECO:0000256" key="9">
    <source>
        <dbReference type="ARBA" id="ARBA00022741"/>
    </source>
</evidence>
<dbReference type="FunFam" id="3.30.70.100:FF:000001">
    <property type="entry name" value="ATPase copper transporting beta"/>
    <property type="match status" value="1"/>
</dbReference>
<dbReference type="SUPFAM" id="SSF81665">
    <property type="entry name" value="Calcium ATPase, transmembrane domain M"/>
    <property type="match status" value="1"/>
</dbReference>
<dbReference type="InterPro" id="IPR018303">
    <property type="entry name" value="ATPase_P-typ_P_site"/>
</dbReference>
<feature type="domain" description="HMA" evidence="18">
    <location>
        <begin position="89"/>
        <end position="152"/>
    </location>
</feature>
<dbReference type="PANTHER" id="PTHR48085:SF5">
    <property type="entry name" value="CADMIUM_ZINC-TRANSPORTING ATPASE HMA4-RELATED"/>
    <property type="match status" value="1"/>
</dbReference>
<accession>A0A4Z0GY48</accession>
<dbReference type="EMBL" id="SRJC01000006">
    <property type="protein sequence ID" value="TGB01513.1"/>
    <property type="molecule type" value="Genomic_DNA"/>
</dbReference>
<evidence type="ECO:0000256" key="11">
    <source>
        <dbReference type="ARBA" id="ARBA00022967"/>
    </source>
</evidence>
<dbReference type="InterPro" id="IPR023214">
    <property type="entry name" value="HAD_sf"/>
</dbReference>
<dbReference type="GO" id="GO:0016887">
    <property type="term" value="F:ATP hydrolysis activity"/>
    <property type="evidence" value="ECO:0007669"/>
    <property type="project" value="InterPro"/>
</dbReference>
<dbReference type="SUPFAM" id="SSF56784">
    <property type="entry name" value="HAD-like"/>
    <property type="match status" value="1"/>
</dbReference>
<evidence type="ECO:0000256" key="7">
    <source>
        <dbReference type="ARBA" id="ARBA00022692"/>
    </source>
</evidence>
<dbReference type="NCBIfam" id="TIGR01494">
    <property type="entry name" value="ATPase_P-type"/>
    <property type="match status" value="1"/>
</dbReference>
<evidence type="ECO:0000256" key="13">
    <source>
        <dbReference type="ARBA" id="ARBA00023065"/>
    </source>
</evidence>
<keyword evidence="5" id="KW-0104">Cadmium</keyword>
<dbReference type="PROSITE" id="PS01229">
    <property type="entry name" value="COF_2"/>
    <property type="match status" value="1"/>
</dbReference>
<dbReference type="EC" id="7.2.2.21" evidence="15"/>
<dbReference type="PRINTS" id="PR00941">
    <property type="entry name" value="CDATPASE"/>
</dbReference>
<evidence type="ECO:0000256" key="3">
    <source>
        <dbReference type="ARBA" id="ARBA00022448"/>
    </source>
</evidence>
<feature type="transmembrane region" description="Helical" evidence="17">
    <location>
        <begin position="735"/>
        <end position="751"/>
    </location>
</feature>
<evidence type="ECO:0000256" key="12">
    <source>
        <dbReference type="ARBA" id="ARBA00022989"/>
    </source>
</evidence>
<feature type="domain" description="HMA" evidence="18">
    <location>
        <begin position="17"/>
        <end position="82"/>
    </location>
</feature>
<dbReference type="InterPro" id="IPR001757">
    <property type="entry name" value="P_typ_ATPase"/>
</dbReference>
<keyword evidence="9 17" id="KW-0547">Nucleotide-binding</keyword>
<dbReference type="SFLD" id="SFLDF00027">
    <property type="entry name" value="p-type_atpase"/>
    <property type="match status" value="1"/>
</dbReference>
<dbReference type="SUPFAM" id="SSF81653">
    <property type="entry name" value="Calcium ATPase, transduction domain A"/>
    <property type="match status" value="1"/>
</dbReference>
<evidence type="ECO:0000313" key="19">
    <source>
        <dbReference type="EMBL" id="TGB01513.1"/>
    </source>
</evidence>
<dbReference type="InterPro" id="IPR023299">
    <property type="entry name" value="ATPase_P-typ_cyto_dom_N"/>
</dbReference>
<proteinExistence type="inferred from homology"/>
<keyword evidence="7 17" id="KW-0812">Transmembrane</keyword>
<dbReference type="AlphaFoldDB" id="A0A4Z0GY48"/>
<keyword evidence="11" id="KW-1278">Translocase</keyword>
<dbReference type="NCBIfam" id="TIGR01511">
    <property type="entry name" value="ATPase-IB1_Cu"/>
    <property type="match status" value="1"/>
</dbReference>
<dbReference type="Gene3D" id="2.70.150.10">
    <property type="entry name" value="Calcium-transporting ATPase, cytoplasmic transduction domain A"/>
    <property type="match status" value="1"/>
</dbReference>
<evidence type="ECO:0000256" key="8">
    <source>
        <dbReference type="ARBA" id="ARBA00022723"/>
    </source>
</evidence>
<dbReference type="InterPro" id="IPR017969">
    <property type="entry name" value="Heavy-metal-associated_CS"/>
</dbReference>
<dbReference type="Pfam" id="PF00403">
    <property type="entry name" value="HMA"/>
    <property type="match status" value="2"/>
</dbReference>
<dbReference type="GO" id="GO:0005524">
    <property type="term" value="F:ATP binding"/>
    <property type="evidence" value="ECO:0007669"/>
    <property type="project" value="UniProtKB-UniRule"/>
</dbReference>
<feature type="transmembrane region" description="Helical" evidence="17">
    <location>
        <begin position="228"/>
        <end position="253"/>
    </location>
</feature>
<dbReference type="NCBIfam" id="TIGR01525">
    <property type="entry name" value="ATPase-IB_hvy"/>
    <property type="match status" value="1"/>
</dbReference>
<dbReference type="Pfam" id="PF00122">
    <property type="entry name" value="E1-E2_ATPase"/>
    <property type="match status" value="1"/>
</dbReference>
<reference evidence="19 20" key="1">
    <citation type="journal article" date="2003" name="Int. J. Syst. Evol. Microbiol.">
        <title>Halobacillus salinus sp. nov., isolated from a salt lake on the coast of the East Sea in Korea.</title>
        <authorList>
            <person name="Yoon J.H."/>
            <person name="Kang K.H."/>
            <person name="Park Y.H."/>
        </authorList>
    </citation>
    <scope>NUCLEOTIDE SEQUENCE [LARGE SCALE GENOMIC DNA]</scope>
    <source>
        <strain evidence="19 20">HSL-3</strain>
    </source>
</reference>
<comment type="subcellular location">
    <subcellularLocation>
        <location evidence="1">Cell membrane</location>
        <topology evidence="1">Multi-pass membrane protein</topology>
    </subcellularLocation>
</comment>
<dbReference type="SFLD" id="SFLDS00003">
    <property type="entry name" value="Haloacid_Dehalogenase"/>
    <property type="match status" value="1"/>
</dbReference>
<evidence type="ECO:0000256" key="5">
    <source>
        <dbReference type="ARBA" id="ARBA00022539"/>
    </source>
</evidence>
<dbReference type="CDD" id="cd00371">
    <property type="entry name" value="HMA"/>
    <property type="match status" value="2"/>
</dbReference>
<keyword evidence="8 17" id="KW-0479">Metal-binding</keyword>
<dbReference type="Gene3D" id="3.40.50.1000">
    <property type="entry name" value="HAD superfamily/HAD-like"/>
    <property type="match status" value="1"/>
</dbReference>
<evidence type="ECO:0000256" key="6">
    <source>
        <dbReference type="ARBA" id="ARBA00022553"/>
    </source>
</evidence>
<evidence type="ECO:0000256" key="1">
    <source>
        <dbReference type="ARBA" id="ARBA00004651"/>
    </source>
</evidence>
<keyword evidence="14 17" id="KW-0472">Membrane</keyword>
<dbReference type="Gene3D" id="3.40.1110.10">
    <property type="entry name" value="Calcium-transporting ATPase, cytoplasmic domain N"/>
    <property type="match status" value="1"/>
</dbReference>
<dbReference type="InterPro" id="IPR051014">
    <property type="entry name" value="Cation_Transport_ATPase_IB"/>
</dbReference>
<dbReference type="PROSITE" id="PS00154">
    <property type="entry name" value="ATPASE_E1_E2"/>
    <property type="match status" value="1"/>
</dbReference>
<keyword evidence="6" id="KW-0597">Phosphoprotein</keyword>
<evidence type="ECO:0000256" key="4">
    <source>
        <dbReference type="ARBA" id="ARBA00022475"/>
    </source>
</evidence>
<dbReference type="InterPro" id="IPR008250">
    <property type="entry name" value="ATPase_P-typ_transduc_dom_A_sf"/>
</dbReference>
<dbReference type="PROSITE" id="PS50846">
    <property type="entry name" value="HMA_2"/>
    <property type="match status" value="2"/>
</dbReference>
<comment type="catalytic activity">
    <reaction evidence="16">
        <text>Cd(2+)(in) + ATP + H2O = Cd(2+)(out) + ADP + phosphate + H(+)</text>
        <dbReference type="Rhea" id="RHEA:12132"/>
        <dbReference type="ChEBI" id="CHEBI:15377"/>
        <dbReference type="ChEBI" id="CHEBI:15378"/>
        <dbReference type="ChEBI" id="CHEBI:30616"/>
        <dbReference type="ChEBI" id="CHEBI:43474"/>
        <dbReference type="ChEBI" id="CHEBI:48775"/>
        <dbReference type="ChEBI" id="CHEBI:456216"/>
        <dbReference type="EC" id="7.2.2.21"/>
    </reaction>
</comment>
<dbReference type="SFLD" id="SFLDG00002">
    <property type="entry name" value="C1.7:_P-type_atpase_like"/>
    <property type="match status" value="1"/>
</dbReference>
<feature type="transmembrane region" description="Helical" evidence="17">
    <location>
        <begin position="426"/>
        <end position="451"/>
    </location>
</feature>
<dbReference type="InterPro" id="IPR006121">
    <property type="entry name" value="HMA_dom"/>
</dbReference>
<dbReference type="NCBIfam" id="TIGR01512">
    <property type="entry name" value="ATPase-IB2_Cd"/>
    <property type="match status" value="1"/>
</dbReference>
<dbReference type="Pfam" id="PF00702">
    <property type="entry name" value="Hydrolase"/>
    <property type="match status" value="1"/>
</dbReference>
<dbReference type="InterPro" id="IPR036163">
    <property type="entry name" value="HMA_dom_sf"/>
</dbReference>
<name>A0A4Z0GY48_9BACI</name>
<dbReference type="InterPro" id="IPR044492">
    <property type="entry name" value="P_typ_ATPase_HD_dom"/>
</dbReference>
<feature type="transmembrane region" description="Helical" evidence="17">
    <location>
        <begin position="190"/>
        <end position="208"/>
    </location>
</feature>
<dbReference type="GO" id="GO:0046872">
    <property type="term" value="F:metal ion binding"/>
    <property type="evidence" value="ECO:0007669"/>
    <property type="project" value="UniProtKB-KW"/>
</dbReference>
<evidence type="ECO:0000256" key="14">
    <source>
        <dbReference type="ARBA" id="ARBA00023136"/>
    </source>
</evidence>
<evidence type="ECO:0000256" key="2">
    <source>
        <dbReference type="ARBA" id="ARBA00006024"/>
    </source>
</evidence>